<dbReference type="EMBL" id="OU466860">
    <property type="protein sequence ID" value="CAH2060212.1"/>
    <property type="molecule type" value="Genomic_DNA"/>
</dbReference>
<reference evidence="1 2" key="1">
    <citation type="submission" date="2022-03" db="EMBL/GenBank/DDBJ databases">
        <authorList>
            <person name="Nunn A."/>
            <person name="Chopra R."/>
            <person name="Nunn A."/>
            <person name="Contreras Garrido A."/>
        </authorList>
    </citation>
    <scope>NUCLEOTIDE SEQUENCE [LARGE SCALE GENOMIC DNA]</scope>
</reference>
<organism evidence="1 2">
    <name type="scientific">Thlaspi arvense</name>
    <name type="common">Field penny-cress</name>
    <dbReference type="NCBI Taxonomy" id="13288"/>
    <lineage>
        <taxon>Eukaryota</taxon>
        <taxon>Viridiplantae</taxon>
        <taxon>Streptophyta</taxon>
        <taxon>Embryophyta</taxon>
        <taxon>Tracheophyta</taxon>
        <taxon>Spermatophyta</taxon>
        <taxon>Magnoliopsida</taxon>
        <taxon>eudicotyledons</taxon>
        <taxon>Gunneridae</taxon>
        <taxon>Pentapetalae</taxon>
        <taxon>rosids</taxon>
        <taxon>malvids</taxon>
        <taxon>Brassicales</taxon>
        <taxon>Brassicaceae</taxon>
        <taxon>Thlaspideae</taxon>
        <taxon>Thlaspi</taxon>
    </lineage>
</organism>
<proteinExistence type="predicted"/>
<keyword evidence="2" id="KW-1185">Reference proteome</keyword>
<evidence type="ECO:0000313" key="1">
    <source>
        <dbReference type="EMBL" id="CAH2060212.1"/>
    </source>
</evidence>
<gene>
    <name evidence="1" type="ORF">TAV2_LOCUS13808</name>
</gene>
<dbReference type="AlphaFoldDB" id="A0AAU9S8F9"/>
<evidence type="ECO:0008006" key="3">
    <source>
        <dbReference type="Google" id="ProtNLM"/>
    </source>
</evidence>
<dbReference type="Proteomes" id="UP000836841">
    <property type="component" value="Chromosome 4"/>
</dbReference>
<name>A0AAU9S8F9_THLAR</name>
<accession>A0AAU9S8F9</accession>
<sequence length="106" mass="12476">MAQANQLVLGGSSKRKETLAPRLKIIVPYFDNTELIKGYNRTLIGRCMNPTVQEMKALLFMLPRIWKVEERVAGADLRMGRFQFNFDDEEESRRFYKWDHFISMDG</sequence>
<evidence type="ECO:0000313" key="2">
    <source>
        <dbReference type="Proteomes" id="UP000836841"/>
    </source>
</evidence>
<protein>
    <recommendedName>
        <fullName evidence="3">DUF4283 domain-containing protein</fullName>
    </recommendedName>
</protein>